<protein>
    <submittedName>
        <fullName evidence="1">Uncharacterized protein</fullName>
    </submittedName>
</protein>
<dbReference type="OrthoDB" id="343135at2157"/>
<dbReference type="RefSeq" id="WP_008160126.1">
    <property type="nucleotide sequence ID" value="NZ_AOHX01000026.1"/>
</dbReference>
<reference evidence="1 2" key="1">
    <citation type="journal article" date="2014" name="PLoS Genet.">
        <title>Phylogenetically driven sequencing of extremely halophilic archaea reveals strategies for static and dynamic osmo-response.</title>
        <authorList>
            <person name="Becker E.A."/>
            <person name="Seitzer P.M."/>
            <person name="Tritt A."/>
            <person name="Larsen D."/>
            <person name="Krusor M."/>
            <person name="Yao A.I."/>
            <person name="Wu D."/>
            <person name="Madern D."/>
            <person name="Eisen J.A."/>
            <person name="Darling A.E."/>
            <person name="Facciotti M.T."/>
        </authorList>
    </citation>
    <scope>NUCLEOTIDE SEQUENCE [LARGE SCALE GENOMIC DNA]</scope>
    <source>
        <strain evidence="1 2">JCM 14089</strain>
    </source>
</reference>
<organism evidence="1 2">
    <name type="scientific">Natronorubrum sulfidifaciens JCM 14089</name>
    <dbReference type="NCBI Taxonomy" id="1230460"/>
    <lineage>
        <taxon>Archaea</taxon>
        <taxon>Methanobacteriati</taxon>
        <taxon>Methanobacteriota</taxon>
        <taxon>Stenosarchaea group</taxon>
        <taxon>Halobacteria</taxon>
        <taxon>Halobacteriales</taxon>
        <taxon>Natrialbaceae</taxon>
        <taxon>Natronorubrum</taxon>
    </lineage>
</organism>
<name>L9WCV6_9EURY</name>
<dbReference type="EMBL" id="AOHX01000026">
    <property type="protein sequence ID" value="ELY47330.1"/>
    <property type="molecule type" value="Genomic_DNA"/>
</dbReference>
<accession>L9WCV6</accession>
<dbReference type="STRING" id="1230460.C495_03692"/>
<dbReference type="PATRIC" id="fig|1230460.4.peg.740"/>
<dbReference type="Proteomes" id="UP000011661">
    <property type="component" value="Unassembled WGS sequence"/>
</dbReference>
<comment type="caution">
    <text evidence="1">The sequence shown here is derived from an EMBL/GenBank/DDBJ whole genome shotgun (WGS) entry which is preliminary data.</text>
</comment>
<evidence type="ECO:0000313" key="2">
    <source>
        <dbReference type="Proteomes" id="UP000011661"/>
    </source>
</evidence>
<evidence type="ECO:0000313" key="1">
    <source>
        <dbReference type="EMBL" id="ELY47330.1"/>
    </source>
</evidence>
<proteinExistence type="predicted"/>
<keyword evidence="2" id="KW-1185">Reference proteome</keyword>
<gene>
    <name evidence="1" type="ORF">C495_03692</name>
</gene>
<sequence length="99" mass="11027">MKSQTQQQHQDELAEAAIDLLERAGASETFIEFVRRFPETNASRQVQSWLESGLLADDNAEAGKPHSGGFFFDELWAGNVEVAYGSADLANKRRLDEVL</sequence>
<dbReference type="AlphaFoldDB" id="L9WCV6"/>